<keyword evidence="1" id="KW-1133">Transmembrane helix</keyword>
<feature type="transmembrane region" description="Helical" evidence="1">
    <location>
        <begin position="28"/>
        <end position="47"/>
    </location>
</feature>
<dbReference type="RefSeq" id="WP_090880976.1">
    <property type="nucleotide sequence ID" value="NZ_FOGG01000002.1"/>
</dbReference>
<evidence type="ECO:0000256" key="1">
    <source>
        <dbReference type="SAM" id="Phobius"/>
    </source>
</evidence>
<accession>A0A1H9K469</accession>
<sequence>MKPLLVLLITFVLLVGFNRYLDAQENHIFAGNIAMGVMLLFTAMGHFKFKTSMAAMVPLFIPKKVEIVVATGILEILFAIGLGIPAIRYPVGILLILFLLAILPANIYAAKHSINYENLYKQGPGLKYLWFRIPFQFFLIAWVWYFSVR</sequence>
<protein>
    <submittedName>
        <fullName evidence="2">Uncharacterized membrane protein</fullName>
    </submittedName>
</protein>
<proteinExistence type="predicted"/>
<feature type="transmembrane region" description="Helical" evidence="1">
    <location>
        <begin position="93"/>
        <end position="109"/>
    </location>
</feature>
<feature type="transmembrane region" description="Helical" evidence="1">
    <location>
        <begin position="67"/>
        <end position="87"/>
    </location>
</feature>
<keyword evidence="1" id="KW-0812">Transmembrane</keyword>
<keyword evidence="3" id="KW-1185">Reference proteome</keyword>
<dbReference type="EMBL" id="FOGG01000002">
    <property type="protein sequence ID" value="SEQ94001.1"/>
    <property type="molecule type" value="Genomic_DNA"/>
</dbReference>
<dbReference type="OrthoDB" id="673526at2"/>
<dbReference type="AlphaFoldDB" id="A0A1H9K469"/>
<organism evidence="2 3">
    <name type="scientific">Pedobacter rhizosphaerae</name>
    <dbReference type="NCBI Taxonomy" id="390241"/>
    <lineage>
        <taxon>Bacteria</taxon>
        <taxon>Pseudomonadati</taxon>
        <taxon>Bacteroidota</taxon>
        <taxon>Sphingobacteriia</taxon>
        <taxon>Sphingobacteriales</taxon>
        <taxon>Sphingobacteriaceae</taxon>
        <taxon>Pedobacter</taxon>
    </lineage>
</organism>
<dbReference type="Proteomes" id="UP000199572">
    <property type="component" value="Unassembled WGS sequence"/>
</dbReference>
<evidence type="ECO:0000313" key="2">
    <source>
        <dbReference type="EMBL" id="SEQ94001.1"/>
    </source>
</evidence>
<evidence type="ECO:0000313" key="3">
    <source>
        <dbReference type="Proteomes" id="UP000199572"/>
    </source>
</evidence>
<dbReference type="PANTHER" id="PTHR36974:SF1">
    <property type="entry name" value="DOXX FAMILY MEMBRANE PROTEIN"/>
    <property type="match status" value="1"/>
</dbReference>
<name>A0A1H9K469_9SPHI</name>
<reference evidence="2 3" key="1">
    <citation type="submission" date="2016-10" db="EMBL/GenBank/DDBJ databases">
        <authorList>
            <person name="de Groot N.N."/>
        </authorList>
    </citation>
    <scope>NUCLEOTIDE SEQUENCE [LARGE SCALE GENOMIC DNA]</scope>
    <source>
        <strain evidence="2 3">DSM 18610</strain>
    </source>
</reference>
<gene>
    <name evidence="2" type="ORF">SAMN04488023_102214</name>
</gene>
<feature type="transmembrane region" description="Helical" evidence="1">
    <location>
        <begin position="129"/>
        <end position="147"/>
    </location>
</feature>
<keyword evidence="1" id="KW-0472">Membrane</keyword>
<dbReference type="STRING" id="390241.SAMN04488023_102214"/>
<dbReference type="PANTHER" id="PTHR36974">
    <property type="entry name" value="MEMBRANE PROTEIN-RELATED"/>
    <property type="match status" value="1"/>
</dbReference>